<comment type="subunit">
    <text evidence="2">Monomer. Interacts with PqqE.</text>
</comment>
<reference evidence="5" key="1">
    <citation type="journal article" date="2019" name="Int. J. Syst. Evol. Microbiol.">
        <title>The Global Catalogue of Microorganisms (GCM) 10K type strain sequencing project: providing services to taxonomists for standard genome sequencing and annotation.</title>
        <authorList>
            <consortium name="The Broad Institute Genomics Platform"/>
            <consortium name="The Broad Institute Genome Sequencing Center for Infectious Disease"/>
            <person name="Wu L."/>
            <person name="Ma J."/>
        </authorList>
    </citation>
    <scope>NUCLEOTIDE SEQUENCE [LARGE SCALE GENOMIC DNA]</scope>
    <source>
        <strain evidence="5">CGMCC 4.7093</strain>
    </source>
</reference>
<dbReference type="InterPro" id="IPR008792">
    <property type="entry name" value="PQQD"/>
</dbReference>
<dbReference type="RefSeq" id="WP_378036337.1">
    <property type="nucleotide sequence ID" value="NZ_JBHSIV010000010.1"/>
</dbReference>
<dbReference type="Proteomes" id="UP001595947">
    <property type="component" value="Unassembled WGS sequence"/>
</dbReference>
<evidence type="ECO:0000256" key="2">
    <source>
        <dbReference type="ARBA" id="ARBA00011741"/>
    </source>
</evidence>
<evidence type="ECO:0000313" key="5">
    <source>
        <dbReference type="Proteomes" id="UP001595947"/>
    </source>
</evidence>
<proteinExistence type="predicted"/>
<accession>A0ABV9YN67</accession>
<comment type="pathway">
    <text evidence="1">Cofactor biosynthesis; pyrroloquinoline quinone biosynthesis.</text>
</comment>
<dbReference type="InterPro" id="IPR022479">
    <property type="entry name" value="PqqD_bac"/>
</dbReference>
<dbReference type="EMBL" id="JBHSIV010000010">
    <property type="protein sequence ID" value="MFC5062995.1"/>
    <property type="molecule type" value="Genomic_DNA"/>
</dbReference>
<organism evidence="4 5">
    <name type="scientific">Actinomycetospora atypica</name>
    <dbReference type="NCBI Taxonomy" id="1290095"/>
    <lineage>
        <taxon>Bacteria</taxon>
        <taxon>Bacillati</taxon>
        <taxon>Actinomycetota</taxon>
        <taxon>Actinomycetes</taxon>
        <taxon>Pseudonocardiales</taxon>
        <taxon>Pseudonocardiaceae</taxon>
        <taxon>Actinomycetospora</taxon>
    </lineage>
</organism>
<evidence type="ECO:0000256" key="1">
    <source>
        <dbReference type="ARBA" id="ARBA00004886"/>
    </source>
</evidence>
<dbReference type="Pfam" id="PF05402">
    <property type="entry name" value="PqqD"/>
    <property type="match status" value="1"/>
</dbReference>
<dbReference type="Gene3D" id="1.10.10.1150">
    <property type="entry name" value="Coenzyme PQQ synthesis protein D (PqqD)"/>
    <property type="match status" value="1"/>
</dbReference>
<name>A0ABV9YN67_9PSEU</name>
<comment type="caution">
    <text evidence="4">The sequence shown here is derived from an EMBL/GenBank/DDBJ whole genome shotgun (WGS) entry which is preliminary data.</text>
</comment>
<protein>
    <submittedName>
        <fullName evidence="4">Pyrroloquinoline quinone biosynthesis peptide chaperone PqqD</fullName>
    </submittedName>
</protein>
<dbReference type="InterPro" id="IPR041881">
    <property type="entry name" value="PqqD_sf"/>
</dbReference>
<evidence type="ECO:0000313" key="4">
    <source>
        <dbReference type="EMBL" id="MFC5062995.1"/>
    </source>
</evidence>
<dbReference type="NCBIfam" id="TIGR03859">
    <property type="entry name" value="PQQ_PqqD"/>
    <property type="match status" value="1"/>
</dbReference>
<sequence>MTLSIPTTGRPRLARGVKMRFDRTRDQHVLLLPETVVVLNATGTAILELCDGTRTVDEIVAALRETYGEVPEDQVLGYLGKLVERRHLEVRE</sequence>
<keyword evidence="5" id="KW-1185">Reference proteome</keyword>
<keyword evidence="3" id="KW-0884">PQQ biosynthesis</keyword>
<gene>
    <name evidence="4" type="primary">pqqD</name>
    <name evidence="4" type="ORF">ACFPBZ_12325</name>
</gene>
<evidence type="ECO:0000256" key="3">
    <source>
        <dbReference type="ARBA" id="ARBA00022905"/>
    </source>
</evidence>